<name>A0A8S9XD02_APOLU</name>
<comment type="caution">
    <text evidence="2">The sequence shown here is derived from an EMBL/GenBank/DDBJ whole genome shotgun (WGS) entry which is preliminary data.</text>
</comment>
<organism evidence="2 3">
    <name type="scientific">Apolygus lucorum</name>
    <name type="common">Small green plant bug</name>
    <name type="synonym">Lygocoris lucorum</name>
    <dbReference type="NCBI Taxonomy" id="248454"/>
    <lineage>
        <taxon>Eukaryota</taxon>
        <taxon>Metazoa</taxon>
        <taxon>Ecdysozoa</taxon>
        <taxon>Arthropoda</taxon>
        <taxon>Hexapoda</taxon>
        <taxon>Insecta</taxon>
        <taxon>Pterygota</taxon>
        <taxon>Neoptera</taxon>
        <taxon>Paraneoptera</taxon>
        <taxon>Hemiptera</taxon>
        <taxon>Heteroptera</taxon>
        <taxon>Panheteroptera</taxon>
        <taxon>Cimicomorpha</taxon>
        <taxon>Miridae</taxon>
        <taxon>Mirini</taxon>
        <taxon>Apolygus</taxon>
    </lineage>
</organism>
<feature type="region of interest" description="Disordered" evidence="1">
    <location>
        <begin position="138"/>
        <end position="214"/>
    </location>
</feature>
<feature type="compositionally biased region" description="Basic and acidic residues" evidence="1">
    <location>
        <begin position="161"/>
        <end position="200"/>
    </location>
</feature>
<dbReference type="EMBL" id="WIXP02000008">
    <property type="protein sequence ID" value="KAF6206148.1"/>
    <property type="molecule type" value="Genomic_DNA"/>
</dbReference>
<sequence>MNDLQEKTLSHNPSQYEVLCKKVFAFFKSDSEYITLLENSFKSTDHQLKKAEIKREKASGIETTNEGARGIEATINGETTVLNTINNETMEIETINEETGNGSTTITVIDMEAPANFEMILAPGPSTGGGHTLTDILDWPGTPKRKGTRKTERIPFVLTSDDYKNIHREKENKKKEEDERKENRKKERENRQKLKSETTKRGKGKKNATNIEHDGPSTCVPVENLCYLCGGSLMKGPCVTCSTCAKIFHRT</sequence>
<dbReference type="OrthoDB" id="6783471at2759"/>
<keyword evidence="3" id="KW-1185">Reference proteome</keyword>
<protein>
    <submittedName>
        <fullName evidence="2">Uncharacterized protein</fullName>
    </submittedName>
</protein>
<dbReference type="AlphaFoldDB" id="A0A8S9XD02"/>
<reference evidence="2" key="1">
    <citation type="journal article" date="2021" name="Mol. Ecol. Resour.">
        <title>Apolygus lucorum genome provides insights into omnivorousness and mesophyll feeding.</title>
        <authorList>
            <person name="Liu Y."/>
            <person name="Liu H."/>
            <person name="Wang H."/>
            <person name="Huang T."/>
            <person name="Liu B."/>
            <person name="Yang B."/>
            <person name="Yin L."/>
            <person name="Li B."/>
            <person name="Zhang Y."/>
            <person name="Zhang S."/>
            <person name="Jiang F."/>
            <person name="Zhang X."/>
            <person name="Ren Y."/>
            <person name="Wang B."/>
            <person name="Wang S."/>
            <person name="Lu Y."/>
            <person name="Wu K."/>
            <person name="Fan W."/>
            <person name="Wang G."/>
        </authorList>
    </citation>
    <scope>NUCLEOTIDE SEQUENCE</scope>
    <source>
        <strain evidence="2">12Hb</strain>
    </source>
</reference>
<proteinExistence type="predicted"/>
<evidence type="ECO:0000313" key="3">
    <source>
        <dbReference type="Proteomes" id="UP000466442"/>
    </source>
</evidence>
<gene>
    <name evidence="2" type="ORF">GE061_017373</name>
</gene>
<dbReference type="Proteomes" id="UP000466442">
    <property type="component" value="Unassembled WGS sequence"/>
</dbReference>
<evidence type="ECO:0000313" key="2">
    <source>
        <dbReference type="EMBL" id="KAF6206148.1"/>
    </source>
</evidence>
<accession>A0A8S9XD02</accession>
<evidence type="ECO:0000256" key="1">
    <source>
        <dbReference type="SAM" id="MobiDB-lite"/>
    </source>
</evidence>